<gene>
    <name evidence="2" type="ORF">GEAMG1_2124</name>
</gene>
<name>A0ABN8HLL9_9BACT</name>
<protein>
    <submittedName>
        <fullName evidence="2">Uncharacterized protein</fullName>
    </submittedName>
</protein>
<sequence length="547" mass="57055">MKKFTKMAVAVMAVSALAVTGCGSSGSGSGPAAAVKTVTINGQVSGVAIPAAATKSAAGAVGTVTALDAATGKVISSPATADISADGSFSIKIAPPAGQTTVVLKATVNGSSYRLLITEQLAADATVSGKLVGPDSESTAALVLTDDDKIKTGVDVQKTLERTRYGYVINTGGGKGAGISVIDRASTAVVKTINFTFAPSSNHFGNITADGKELWLCTNKTGAAGDVNVFDLDKLRDVSSVTAENKATFIIKSWEGVGCGVQNTQSPSGQYIFISSDQSPKGINVFDVQKKWYLGNIANENTAPHVGAISSDNKTYYTTTAGNSHTVAYDIEHLGHIATTESAIAPETRRKLELPKVLDIDFGYGNLHALRLHPGQKHLFVGNNTWPVPAGKTNTSGTNVIDLTTRKIIARIDGRPHNYAVSPDVKYLLSTELPGQDCDVAILPTLETGNRLQFIDIATLLAATPDVSKLKAIYHFYTPNEGGSHAAWDLTTGILYYSIYANADGQGYLYALNTAGLSAATPSVVQLSKTKIGWSPHGVSFPGVNGD</sequence>
<dbReference type="EMBL" id="OW150024">
    <property type="protein sequence ID" value="CAH2031959.1"/>
    <property type="molecule type" value="Genomic_DNA"/>
</dbReference>
<evidence type="ECO:0000256" key="1">
    <source>
        <dbReference type="SAM" id="SignalP"/>
    </source>
</evidence>
<organism evidence="2 3">
    <name type="scientific">Trichlorobacter ammonificans</name>
    <dbReference type="NCBI Taxonomy" id="2916410"/>
    <lineage>
        <taxon>Bacteria</taxon>
        <taxon>Pseudomonadati</taxon>
        <taxon>Thermodesulfobacteriota</taxon>
        <taxon>Desulfuromonadia</taxon>
        <taxon>Geobacterales</taxon>
        <taxon>Geobacteraceae</taxon>
        <taxon>Trichlorobacter</taxon>
    </lineage>
</organism>
<keyword evidence="3" id="KW-1185">Reference proteome</keyword>
<proteinExistence type="predicted"/>
<accession>A0ABN8HLL9</accession>
<reference evidence="2 3" key="1">
    <citation type="submission" date="2022-03" db="EMBL/GenBank/DDBJ databases">
        <authorList>
            <person name="Koch H."/>
        </authorList>
    </citation>
    <scope>NUCLEOTIDE SEQUENCE [LARGE SCALE GENOMIC DNA]</scope>
    <source>
        <strain evidence="2 3">G1</strain>
    </source>
</reference>
<dbReference type="PROSITE" id="PS51257">
    <property type="entry name" value="PROKAR_LIPOPROTEIN"/>
    <property type="match status" value="1"/>
</dbReference>
<dbReference type="Gene3D" id="2.130.10.10">
    <property type="entry name" value="YVTN repeat-like/Quinoprotein amine dehydrogenase"/>
    <property type="match status" value="1"/>
</dbReference>
<dbReference type="InterPro" id="IPR011048">
    <property type="entry name" value="Haem_d1_sf"/>
</dbReference>
<dbReference type="Proteomes" id="UP001295463">
    <property type="component" value="Chromosome"/>
</dbReference>
<feature type="signal peptide" evidence="1">
    <location>
        <begin position="1"/>
        <end position="18"/>
    </location>
</feature>
<dbReference type="SUPFAM" id="SSF51004">
    <property type="entry name" value="C-terminal (heme d1) domain of cytochrome cd1-nitrite reductase"/>
    <property type="match status" value="2"/>
</dbReference>
<evidence type="ECO:0000313" key="3">
    <source>
        <dbReference type="Proteomes" id="UP001295463"/>
    </source>
</evidence>
<keyword evidence="1" id="KW-0732">Signal</keyword>
<dbReference type="RefSeq" id="WP_305732742.1">
    <property type="nucleotide sequence ID" value="NZ_OW150024.1"/>
</dbReference>
<feature type="chain" id="PRO_5046495977" evidence="1">
    <location>
        <begin position="19"/>
        <end position="547"/>
    </location>
</feature>
<evidence type="ECO:0000313" key="2">
    <source>
        <dbReference type="EMBL" id="CAH2031959.1"/>
    </source>
</evidence>
<dbReference type="InterPro" id="IPR015943">
    <property type="entry name" value="WD40/YVTN_repeat-like_dom_sf"/>
</dbReference>